<sequence length="271" mass="30523">MEKSISVIAIILALSAIRSTSKTLTERDLETEESLKNLFEKWVAHHGLEGDLDDKAERFSVFKHNVKYIHEFNKHGHSYDLGLNQFGEMTNEDFRNMYAGGKIDRRRIRGRFINKNILKSDISFPPYVNWIEKGAVNPIKNQKSCSSVKGAFLDILTMGGLTTESAYPYTGQQGICQYNIPVAKIDGFENVAPNNETELTIAVYNQPVIEGIFNTSCGFNPTHAVTVVGYCATYGICNYWIVRNSWGEHWGEGGYIKMQRGFSDPRGLCGE</sequence>
<feature type="domain" description="Cathepsin propeptide inhibitor" evidence="5">
    <location>
        <begin position="39"/>
        <end position="94"/>
    </location>
</feature>
<dbReference type="Proteomes" id="UP001140206">
    <property type="component" value="Chromosome 2"/>
</dbReference>
<dbReference type="PANTHER" id="PTHR12411">
    <property type="entry name" value="CYSTEINE PROTEASE FAMILY C1-RELATED"/>
    <property type="match status" value="1"/>
</dbReference>
<organism evidence="6 7">
    <name type="scientific">Rhynchospora pubera</name>
    <dbReference type="NCBI Taxonomy" id="906938"/>
    <lineage>
        <taxon>Eukaryota</taxon>
        <taxon>Viridiplantae</taxon>
        <taxon>Streptophyta</taxon>
        <taxon>Embryophyta</taxon>
        <taxon>Tracheophyta</taxon>
        <taxon>Spermatophyta</taxon>
        <taxon>Magnoliopsida</taxon>
        <taxon>Liliopsida</taxon>
        <taxon>Poales</taxon>
        <taxon>Cyperaceae</taxon>
        <taxon>Cyperoideae</taxon>
        <taxon>Rhynchosporeae</taxon>
        <taxon>Rhynchospora</taxon>
    </lineage>
</organism>
<comment type="caution">
    <text evidence="6">The sequence shown here is derived from an EMBL/GenBank/DDBJ whole genome shotgun (WGS) entry which is preliminary data.</text>
</comment>
<evidence type="ECO:0000256" key="1">
    <source>
        <dbReference type="ARBA" id="ARBA00008455"/>
    </source>
</evidence>
<feature type="signal peptide" evidence="3">
    <location>
        <begin position="1"/>
        <end position="21"/>
    </location>
</feature>
<keyword evidence="2" id="KW-1015">Disulfide bond</keyword>
<keyword evidence="6" id="KW-0378">Hydrolase</keyword>
<reference evidence="6" key="1">
    <citation type="submission" date="2022-08" db="EMBL/GenBank/DDBJ databases">
        <authorList>
            <person name="Marques A."/>
        </authorList>
    </citation>
    <scope>NUCLEOTIDE SEQUENCE</scope>
    <source>
        <strain evidence="6">RhyPub2mFocal</strain>
        <tissue evidence="6">Leaves</tissue>
    </source>
</reference>
<dbReference type="GO" id="GO:0006508">
    <property type="term" value="P:proteolysis"/>
    <property type="evidence" value="ECO:0007669"/>
    <property type="project" value="UniProtKB-KW"/>
</dbReference>
<evidence type="ECO:0000313" key="6">
    <source>
        <dbReference type="EMBL" id="KAJ4795069.1"/>
    </source>
</evidence>
<evidence type="ECO:0000259" key="4">
    <source>
        <dbReference type="SMART" id="SM00645"/>
    </source>
</evidence>
<dbReference type="Pfam" id="PF00112">
    <property type="entry name" value="Peptidase_C1"/>
    <property type="match status" value="1"/>
</dbReference>
<dbReference type="InterPro" id="IPR000668">
    <property type="entry name" value="Peptidase_C1A_C"/>
</dbReference>
<dbReference type="SUPFAM" id="SSF54001">
    <property type="entry name" value="Cysteine proteinases"/>
    <property type="match status" value="1"/>
</dbReference>
<dbReference type="GO" id="GO:0008234">
    <property type="term" value="F:cysteine-type peptidase activity"/>
    <property type="evidence" value="ECO:0007669"/>
    <property type="project" value="InterPro"/>
</dbReference>
<keyword evidence="6" id="KW-0645">Protease</keyword>
<dbReference type="Pfam" id="PF08246">
    <property type="entry name" value="Inhibitor_I29"/>
    <property type="match status" value="1"/>
</dbReference>
<dbReference type="InterPro" id="IPR025661">
    <property type="entry name" value="Pept_asp_AS"/>
</dbReference>
<proteinExistence type="inferred from homology"/>
<name>A0AAV8FTK4_9POAL</name>
<feature type="domain" description="Peptidase C1A papain C-terminal" evidence="4">
    <location>
        <begin position="124"/>
        <end position="269"/>
    </location>
</feature>
<dbReference type="EMBL" id="JAMFTS010000002">
    <property type="protein sequence ID" value="KAJ4795069.1"/>
    <property type="molecule type" value="Genomic_DNA"/>
</dbReference>
<dbReference type="Gene3D" id="3.90.70.10">
    <property type="entry name" value="Cysteine proteinases"/>
    <property type="match status" value="2"/>
</dbReference>
<comment type="similarity">
    <text evidence="1">Belongs to the peptidase C1 family.</text>
</comment>
<dbReference type="AlphaFoldDB" id="A0AAV8FTK4"/>
<dbReference type="PROSITE" id="PS00640">
    <property type="entry name" value="THIOL_PROTEASE_ASN"/>
    <property type="match status" value="1"/>
</dbReference>
<dbReference type="InterPro" id="IPR039417">
    <property type="entry name" value="Peptidase_C1A_papain-like"/>
</dbReference>
<dbReference type="InterPro" id="IPR013201">
    <property type="entry name" value="Prot_inhib_I29"/>
</dbReference>
<evidence type="ECO:0000256" key="3">
    <source>
        <dbReference type="SAM" id="SignalP"/>
    </source>
</evidence>
<gene>
    <name evidence="6" type="ORF">LUZ62_046315</name>
</gene>
<evidence type="ECO:0000256" key="2">
    <source>
        <dbReference type="ARBA" id="ARBA00023157"/>
    </source>
</evidence>
<evidence type="ECO:0000313" key="7">
    <source>
        <dbReference type="Proteomes" id="UP001140206"/>
    </source>
</evidence>
<keyword evidence="7" id="KW-1185">Reference proteome</keyword>
<keyword evidence="3" id="KW-0732">Signal</keyword>
<dbReference type="InterPro" id="IPR038765">
    <property type="entry name" value="Papain-like_cys_pep_sf"/>
</dbReference>
<dbReference type="InterPro" id="IPR013128">
    <property type="entry name" value="Peptidase_C1A"/>
</dbReference>
<evidence type="ECO:0000259" key="5">
    <source>
        <dbReference type="SMART" id="SM00848"/>
    </source>
</evidence>
<feature type="chain" id="PRO_5043316941" evidence="3">
    <location>
        <begin position="22"/>
        <end position="271"/>
    </location>
</feature>
<dbReference type="CDD" id="cd02248">
    <property type="entry name" value="Peptidase_C1A"/>
    <property type="match status" value="1"/>
</dbReference>
<protein>
    <submittedName>
        <fullName evidence="6">Cysteine protease</fullName>
    </submittedName>
</protein>
<dbReference type="SMART" id="SM00848">
    <property type="entry name" value="Inhibitor_I29"/>
    <property type="match status" value="1"/>
</dbReference>
<accession>A0AAV8FTK4</accession>
<dbReference type="SMART" id="SM00645">
    <property type="entry name" value="Pept_C1"/>
    <property type="match status" value="1"/>
</dbReference>